<keyword evidence="3" id="KW-0812">Transmembrane</keyword>
<organism evidence="5">
    <name type="scientific">Oryza glumipatula</name>
    <dbReference type="NCBI Taxonomy" id="40148"/>
    <lineage>
        <taxon>Eukaryota</taxon>
        <taxon>Viridiplantae</taxon>
        <taxon>Streptophyta</taxon>
        <taxon>Embryophyta</taxon>
        <taxon>Tracheophyta</taxon>
        <taxon>Spermatophyta</taxon>
        <taxon>Magnoliopsida</taxon>
        <taxon>Liliopsida</taxon>
        <taxon>Poales</taxon>
        <taxon>Poaceae</taxon>
        <taxon>BOP clade</taxon>
        <taxon>Oryzoideae</taxon>
        <taxon>Oryzeae</taxon>
        <taxon>Oryzinae</taxon>
        <taxon>Oryza</taxon>
    </lineage>
</organism>
<dbReference type="Gramene" id="OGLUM02G03590.1">
    <property type="protein sequence ID" value="OGLUM02G03590.1"/>
    <property type="gene ID" value="OGLUM02G03590"/>
</dbReference>
<feature type="transmembrane region" description="Helical" evidence="3">
    <location>
        <begin position="124"/>
        <end position="141"/>
    </location>
</feature>
<keyword evidence="6" id="KW-1185">Reference proteome</keyword>
<sequence>MYKLSEVTTLTCSTSYDLVVLVLWPRASHRVTGHGATRLSCPTPATTTTTSSSNLCSFLNRVVSAWLVCAVLTLFLFNLLWFYPVDALWNAALRSVVTSGKLGKHPSMAGGGEEARCDYWEGRWVAPIVLAFLLLAVRLALPKNAAKEVAYSDLLTGLRAGDVTAVAFEEDSRRIYFHRATDIGGCGEDTDAGTGESRRSASAARWLCYTRRVPHDEGFLLGLMRDGGVDYRSAPRLAGRLLVYMLSTLLALWVDWWSGGGGRVLRSPMTGEAAGEDPCGRKGALYPWTRRIRAHFVDDFYDVNP</sequence>
<dbReference type="eggNOG" id="KOG0731">
    <property type="taxonomic scope" value="Eukaryota"/>
</dbReference>
<protein>
    <recommendedName>
        <fullName evidence="4">Peptidase M41 FtsH extracellular domain-containing protein</fullName>
    </recommendedName>
</protein>
<evidence type="ECO:0000256" key="2">
    <source>
        <dbReference type="ARBA" id="ARBA00022801"/>
    </source>
</evidence>
<proteinExistence type="predicted"/>
<dbReference type="GO" id="GO:0004176">
    <property type="term" value="F:ATP-dependent peptidase activity"/>
    <property type="evidence" value="ECO:0007669"/>
    <property type="project" value="InterPro"/>
</dbReference>
<evidence type="ECO:0000259" key="4">
    <source>
        <dbReference type="Pfam" id="PF06480"/>
    </source>
</evidence>
<keyword evidence="3" id="KW-0472">Membrane</keyword>
<reference evidence="5" key="2">
    <citation type="submission" date="2018-05" db="EMBL/GenBank/DDBJ databases">
        <title>OgluRS3 (Oryza glumaepatula Reference Sequence Version 3).</title>
        <authorList>
            <person name="Zhang J."/>
            <person name="Kudrna D."/>
            <person name="Lee S."/>
            <person name="Talag J."/>
            <person name="Welchert J."/>
            <person name="Wing R.A."/>
        </authorList>
    </citation>
    <scope>NUCLEOTIDE SEQUENCE [LARGE SCALE GENOMIC DNA]</scope>
</reference>
<dbReference type="Proteomes" id="UP000026961">
    <property type="component" value="Chromosome 2"/>
</dbReference>
<evidence type="ECO:0000313" key="5">
    <source>
        <dbReference type="EnsemblPlants" id="OGLUM02G03590.1"/>
    </source>
</evidence>
<dbReference type="GO" id="GO:0004222">
    <property type="term" value="F:metalloendopeptidase activity"/>
    <property type="evidence" value="ECO:0007669"/>
    <property type="project" value="InterPro"/>
</dbReference>
<dbReference type="GO" id="GO:0005524">
    <property type="term" value="F:ATP binding"/>
    <property type="evidence" value="ECO:0007669"/>
    <property type="project" value="InterPro"/>
</dbReference>
<feature type="transmembrane region" description="Helical" evidence="3">
    <location>
        <begin position="62"/>
        <end position="83"/>
    </location>
</feature>
<evidence type="ECO:0000313" key="6">
    <source>
        <dbReference type="Proteomes" id="UP000026961"/>
    </source>
</evidence>
<evidence type="ECO:0000256" key="1">
    <source>
        <dbReference type="ARBA" id="ARBA00022670"/>
    </source>
</evidence>
<dbReference type="EnsemblPlants" id="OGLUM02G03590.1">
    <property type="protein sequence ID" value="OGLUM02G03590.1"/>
    <property type="gene ID" value="OGLUM02G03590"/>
</dbReference>
<accession>A0A0D9YMA4</accession>
<dbReference type="InterPro" id="IPR011546">
    <property type="entry name" value="Pept_M41_FtsH_extracell"/>
</dbReference>
<dbReference type="STRING" id="40148.A0A0D9YMA4"/>
<keyword evidence="1" id="KW-0645">Protease</keyword>
<dbReference type="AlphaFoldDB" id="A0A0D9YMA4"/>
<dbReference type="Pfam" id="PF06480">
    <property type="entry name" value="FtsH_ext"/>
    <property type="match status" value="1"/>
</dbReference>
<feature type="transmembrane region" description="Helical" evidence="3">
    <location>
        <begin position="241"/>
        <end position="259"/>
    </location>
</feature>
<name>A0A0D9YMA4_9ORYZ</name>
<dbReference type="GO" id="GO:0006508">
    <property type="term" value="P:proteolysis"/>
    <property type="evidence" value="ECO:0007669"/>
    <property type="project" value="UniProtKB-KW"/>
</dbReference>
<dbReference type="HOGENOM" id="CLU_097711_0_0_1"/>
<feature type="domain" description="Peptidase M41 FtsH extracellular" evidence="4">
    <location>
        <begin position="128"/>
        <end position="235"/>
    </location>
</feature>
<keyword evidence="3" id="KW-1133">Transmembrane helix</keyword>
<keyword evidence="2" id="KW-0378">Hydrolase</keyword>
<dbReference type="GO" id="GO:0008270">
    <property type="term" value="F:zinc ion binding"/>
    <property type="evidence" value="ECO:0007669"/>
    <property type="project" value="InterPro"/>
</dbReference>
<dbReference type="GO" id="GO:0016020">
    <property type="term" value="C:membrane"/>
    <property type="evidence" value="ECO:0007669"/>
    <property type="project" value="InterPro"/>
</dbReference>
<reference evidence="5" key="1">
    <citation type="submission" date="2015-04" db="UniProtKB">
        <authorList>
            <consortium name="EnsemblPlants"/>
        </authorList>
    </citation>
    <scope>IDENTIFICATION</scope>
</reference>
<evidence type="ECO:0000256" key="3">
    <source>
        <dbReference type="SAM" id="Phobius"/>
    </source>
</evidence>